<proteinExistence type="predicted"/>
<evidence type="ECO:0000313" key="3">
    <source>
        <dbReference type="Proteomes" id="UP000663844"/>
    </source>
</evidence>
<feature type="compositionally biased region" description="Basic residues" evidence="1">
    <location>
        <begin position="184"/>
        <end position="207"/>
    </location>
</feature>
<accession>A0A820JLJ9</accession>
<dbReference type="EMBL" id="CAJOAZ010018613">
    <property type="protein sequence ID" value="CAF4328083.1"/>
    <property type="molecule type" value="Genomic_DNA"/>
</dbReference>
<sequence>MCQKCLKIIQTNSKYISSNNLCEKCLYFIRNSNNIISIKRNILNKTEENELRKIIEIVIEEFQDQFGQALNLSIKQMTQHLLSNINLFYNHYQQEFEQLTKKYRLTFLERFIQLMNKFQTNQKMKSSILDRNSITHPPDILSMSSLNSSLTTEKDRSETIAHLTTPSDSISLSTTSNRSIIIDKKKHSNNNQKQKQRSLQHSSSKKT</sequence>
<name>A0A820JLJ9_9BILA</name>
<feature type="region of interest" description="Disordered" evidence="1">
    <location>
        <begin position="181"/>
        <end position="207"/>
    </location>
</feature>
<dbReference type="Proteomes" id="UP000663844">
    <property type="component" value="Unassembled WGS sequence"/>
</dbReference>
<evidence type="ECO:0000256" key="1">
    <source>
        <dbReference type="SAM" id="MobiDB-lite"/>
    </source>
</evidence>
<dbReference type="AlphaFoldDB" id="A0A820JLJ9"/>
<feature type="non-terminal residue" evidence="2">
    <location>
        <position position="207"/>
    </location>
</feature>
<organism evidence="2 3">
    <name type="scientific">Adineta steineri</name>
    <dbReference type="NCBI Taxonomy" id="433720"/>
    <lineage>
        <taxon>Eukaryota</taxon>
        <taxon>Metazoa</taxon>
        <taxon>Spiralia</taxon>
        <taxon>Gnathifera</taxon>
        <taxon>Rotifera</taxon>
        <taxon>Eurotatoria</taxon>
        <taxon>Bdelloidea</taxon>
        <taxon>Adinetida</taxon>
        <taxon>Adinetidae</taxon>
        <taxon>Adineta</taxon>
    </lineage>
</organism>
<gene>
    <name evidence="2" type="ORF">OXD698_LOCUS47541</name>
</gene>
<protein>
    <submittedName>
        <fullName evidence="2">Uncharacterized protein</fullName>
    </submittedName>
</protein>
<evidence type="ECO:0000313" key="2">
    <source>
        <dbReference type="EMBL" id="CAF4328083.1"/>
    </source>
</evidence>
<comment type="caution">
    <text evidence="2">The sequence shown here is derived from an EMBL/GenBank/DDBJ whole genome shotgun (WGS) entry which is preliminary data.</text>
</comment>
<reference evidence="2" key="1">
    <citation type="submission" date="2021-02" db="EMBL/GenBank/DDBJ databases">
        <authorList>
            <person name="Nowell W R."/>
        </authorList>
    </citation>
    <scope>NUCLEOTIDE SEQUENCE</scope>
</reference>